<dbReference type="GO" id="GO:0009654">
    <property type="term" value="C:photosystem II oxygen evolving complex"/>
    <property type="evidence" value="ECO:0007669"/>
    <property type="project" value="InterPro"/>
</dbReference>
<dbReference type="Gene3D" id="3.40.1000.10">
    <property type="entry name" value="Mog1/PsbP, alpha/beta/alpha sandwich"/>
    <property type="match status" value="1"/>
</dbReference>
<dbReference type="SUPFAM" id="SSF55724">
    <property type="entry name" value="Mog1p/PsbP-like"/>
    <property type="match status" value="1"/>
</dbReference>
<dbReference type="GO" id="GO:0015979">
    <property type="term" value="P:photosynthesis"/>
    <property type="evidence" value="ECO:0007669"/>
    <property type="project" value="InterPro"/>
</dbReference>
<dbReference type="EMBL" id="CAJHUC010001371">
    <property type="protein sequence ID" value="CAD7700879.1"/>
    <property type="molecule type" value="Genomic_DNA"/>
</dbReference>
<evidence type="ECO:0000259" key="2">
    <source>
        <dbReference type="Pfam" id="PF01789"/>
    </source>
</evidence>
<dbReference type="Pfam" id="PF01789">
    <property type="entry name" value="PsbP"/>
    <property type="match status" value="1"/>
</dbReference>
<evidence type="ECO:0000313" key="4">
    <source>
        <dbReference type="Proteomes" id="UP000708148"/>
    </source>
</evidence>
<accession>A0A8S1J0D6</accession>
<feature type="region of interest" description="Disordered" evidence="1">
    <location>
        <begin position="1"/>
        <end position="47"/>
    </location>
</feature>
<dbReference type="PANTHER" id="PTHR31407">
    <property type="match status" value="1"/>
</dbReference>
<comment type="caution">
    <text evidence="3">The sequence shown here is derived from an EMBL/GenBank/DDBJ whole genome shotgun (WGS) entry which is preliminary data.</text>
</comment>
<dbReference type="PANTHER" id="PTHR31407:SF4">
    <property type="entry name" value="PSBP-LIKE PROTEIN 1, CHLOROPLASTIC"/>
    <property type="match status" value="1"/>
</dbReference>
<sequence>MLQRHAAGAAPGAARPPVPPRTRMLTRAASSPPSSLRSDQPDPPPTRRQIIESSAAALAGSIGLAAVGGPAAADDAVKLPKGFNPVRDLNDGYQFLYPFGWQEVVVDGQDAVYKDIIEPLESVSVSVVATDKGDITDFGSAEEVAETLVSKVLSGPRTPATLKATSQREIAGRNYYSFEYDVNGVNYVRKSLAVVAVGNGRFYTLATGASQRRWSKMEDALKTVVKSFQLIATREPL</sequence>
<gene>
    <name evidence="3" type="ORF">OSTQU699_LOCUS6237</name>
</gene>
<dbReference type="InterPro" id="IPR002683">
    <property type="entry name" value="PsbP_C"/>
</dbReference>
<evidence type="ECO:0000256" key="1">
    <source>
        <dbReference type="SAM" id="MobiDB-lite"/>
    </source>
</evidence>
<feature type="compositionally biased region" description="Low complexity" evidence="1">
    <location>
        <begin position="1"/>
        <end position="13"/>
    </location>
</feature>
<dbReference type="OrthoDB" id="2014109at2759"/>
<keyword evidence="4" id="KW-1185">Reference proteome</keyword>
<organism evidence="3 4">
    <name type="scientific">Ostreobium quekettii</name>
    <dbReference type="NCBI Taxonomy" id="121088"/>
    <lineage>
        <taxon>Eukaryota</taxon>
        <taxon>Viridiplantae</taxon>
        <taxon>Chlorophyta</taxon>
        <taxon>core chlorophytes</taxon>
        <taxon>Ulvophyceae</taxon>
        <taxon>TCBD clade</taxon>
        <taxon>Bryopsidales</taxon>
        <taxon>Ostreobineae</taxon>
        <taxon>Ostreobiaceae</taxon>
        <taxon>Ostreobium</taxon>
    </lineage>
</organism>
<dbReference type="InterPro" id="IPR016123">
    <property type="entry name" value="Mog1/PsbP_a/b/a-sand"/>
</dbReference>
<feature type="domain" description="PsbP C-terminal" evidence="2">
    <location>
        <begin position="81"/>
        <end position="229"/>
    </location>
</feature>
<protein>
    <recommendedName>
        <fullName evidence="2">PsbP C-terminal domain-containing protein</fullName>
    </recommendedName>
</protein>
<name>A0A8S1J0D6_9CHLO</name>
<dbReference type="Proteomes" id="UP000708148">
    <property type="component" value="Unassembled WGS sequence"/>
</dbReference>
<dbReference type="NCBIfam" id="NF040946">
    <property type="entry name" value="PSII_PsbP"/>
    <property type="match status" value="1"/>
</dbReference>
<dbReference type="AlphaFoldDB" id="A0A8S1J0D6"/>
<evidence type="ECO:0000313" key="3">
    <source>
        <dbReference type="EMBL" id="CAD7700879.1"/>
    </source>
</evidence>
<reference evidence="3" key="1">
    <citation type="submission" date="2020-12" db="EMBL/GenBank/DDBJ databases">
        <authorList>
            <person name="Iha C."/>
        </authorList>
    </citation>
    <scope>NUCLEOTIDE SEQUENCE</scope>
</reference>
<dbReference type="GO" id="GO:0005509">
    <property type="term" value="F:calcium ion binding"/>
    <property type="evidence" value="ECO:0007669"/>
    <property type="project" value="InterPro"/>
</dbReference>
<dbReference type="GO" id="GO:0019898">
    <property type="term" value="C:extrinsic component of membrane"/>
    <property type="evidence" value="ECO:0007669"/>
    <property type="project" value="InterPro"/>
</dbReference>
<proteinExistence type="predicted"/>